<organism evidence="3">
    <name type="scientific">Anisakis simplex</name>
    <name type="common">Herring worm</name>
    <dbReference type="NCBI Taxonomy" id="6269"/>
    <lineage>
        <taxon>Eukaryota</taxon>
        <taxon>Metazoa</taxon>
        <taxon>Ecdysozoa</taxon>
        <taxon>Nematoda</taxon>
        <taxon>Chromadorea</taxon>
        <taxon>Rhabditida</taxon>
        <taxon>Spirurina</taxon>
        <taxon>Ascaridomorpha</taxon>
        <taxon>Ascaridoidea</taxon>
        <taxon>Anisakidae</taxon>
        <taxon>Anisakis</taxon>
        <taxon>Anisakis simplex complex</taxon>
    </lineage>
</organism>
<accession>A0A0M3JU35</accession>
<reference evidence="3" key="1">
    <citation type="submission" date="2017-02" db="UniProtKB">
        <authorList>
            <consortium name="WormBaseParasite"/>
        </authorList>
    </citation>
    <scope>IDENTIFICATION</scope>
</reference>
<dbReference type="WBParaSite" id="ASIM_0001158001-mRNA-1">
    <property type="protein sequence ID" value="ASIM_0001158001-mRNA-1"/>
    <property type="gene ID" value="ASIM_0001158001"/>
</dbReference>
<gene>
    <name evidence="1" type="ORF">ASIM_LOCUS11138</name>
</gene>
<sequence length="416" mass="47259">MATLRKRSPSHSSCSSCRSWSVIDNPEFEIYDGNDSDSSACELTDCECDHKFECFDDDHRVTTNSETNYFEKDNSDDKEEDNDDYLVIDEKMILRDDSSMKESNDDVDKVWRKLDSLFHHCDHLHHFDAYNSVYVLDKEPFFGLQCRKPSSLEASFKPTFVWPSPNSLIPSESYQNQDYVESGTNYVKKHIANARSTLAHYQPPEYCSDEEYQWCYRWAFDSSGDKKEIDFKKSLKKKVWNILTASVLKTPKVAGKILKTNLMASIVRESKLAKKFRNAFSSVKNSIGRSIANVKVKYVKAKQRAISSWKSFANFSRLSRFRVISNRNASGEPGGVPAGVLAYLKPRPIQTVEAETQMEVLEHPKAFHLLPYGTLNHYAMEQSAVADDVLNVRNAGGQTNVPRGSAIALCGNSRSI</sequence>
<protein>
    <submittedName>
        <fullName evidence="3">Membrane-associated kinase regulator 6</fullName>
    </submittedName>
</protein>
<keyword evidence="2" id="KW-1185">Reference proteome</keyword>
<reference evidence="1 2" key="2">
    <citation type="submission" date="2018-11" db="EMBL/GenBank/DDBJ databases">
        <authorList>
            <consortium name="Pathogen Informatics"/>
        </authorList>
    </citation>
    <scope>NUCLEOTIDE SEQUENCE [LARGE SCALE GENOMIC DNA]</scope>
</reference>
<dbReference type="EMBL" id="UYRR01031043">
    <property type="protein sequence ID" value="VDK44422.1"/>
    <property type="molecule type" value="Genomic_DNA"/>
</dbReference>
<name>A0A0M3JU35_ANISI</name>
<dbReference type="OrthoDB" id="5816293at2759"/>
<proteinExistence type="predicted"/>
<dbReference type="Proteomes" id="UP000267096">
    <property type="component" value="Unassembled WGS sequence"/>
</dbReference>
<evidence type="ECO:0000313" key="1">
    <source>
        <dbReference type="EMBL" id="VDK44422.1"/>
    </source>
</evidence>
<dbReference type="AlphaFoldDB" id="A0A0M3JU35"/>
<evidence type="ECO:0000313" key="2">
    <source>
        <dbReference type="Proteomes" id="UP000267096"/>
    </source>
</evidence>
<evidence type="ECO:0000313" key="3">
    <source>
        <dbReference type="WBParaSite" id="ASIM_0001158001-mRNA-1"/>
    </source>
</evidence>